<feature type="region of interest" description="Disordered" evidence="1">
    <location>
        <begin position="294"/>
        <end position="316"/>
    </location>
</feature>
<sequence>MVNDELSSKQNDDAAATERKPQSSFTRRMQQMNILDGSIRRQARMMAGTGVVNMTTWLATLNKLFDERQYSPSERINFTLPMLNKEQTTWYEENQDEIKDDWKFFCDHLEQTALKQQTTWSNTSLHETPPLNNNTMNTLEEVIDMHFNKYSGEGDAKEWLLQTMNKFKTHGLRREDQFEAIPLLLEGDAYVWYAENSETIFNFEAFSKLFLRRFKLTPPSPTGTADTLTQFFLGEINTEYLTHRLESEEKRANDQLWLYQHSTQCSAALEIFLEENPSYWCFVPTKVAALSLSNTPSRNSPSLRTSNESSFTSVDESTRLRGEEEIRFLLRNIPKPPSGFVFSAQQRQQQTQFFQSARDRIVPRDLPDLYNADIIAVLPSHSSELLCALIESLFITHTECNLNQTGDLVYERKNPIEASTSIWCANLARHVWPHF</sequence>
<evidence type="ECO:0000313" key="3">
    <source>
        <dbReference type="Proteomes" id="UP000663852"/>
    </source>
</evidence>
<comment type="caution">
    <text evidence="2">The sequence shown here is derived from an EMBL/GenBank/DDBJ whole genome shotgun (WGS) entry which is preliminary data.</text>
</comment>
<feature type="compositionally biased region" description="Polar residues" evidence="1">
    <location>
        <begin position="294"/>
        <end position="315"/>
    </location>
</feature>
<accession>A0A815UVQ2</accession>
<name>A0A815UVQ2_ADIRI</name>
<protein>
    <recommendedName>
        <fullName evidence="4">Retrotransposon gag domain-containing protein</fullName>
    </recommendedName>
</protein>
<evidence type="ECO:0000256" key="1">
    <source>
        <dbReference type="SAM" id="MobiDB-lite"/>
    </source>
</evidence>
<feature type="compositionally biased region" description="Basic and acidic residues" evidence="1">
    <location>
        <begin position="1"/>
        <end position="21"/>
    </location>
</feature>
<gene>
    <name evidence="2" type="ORF">EDS130_LOCUS44113</name>
</gene>
<dbReference type="EMBL" id="CAJNOJ010000806">
    <property type="protein sequence ID" value="CAF1524605.1"/>
    <property type="molecule type" value="Genomic_DNA"/>
</dbReference>
<dbReference type="AlphaFoldDB" id="A0A815UVQ2"/>
<organism evidence="2 3">
    <name type="scientific">Adineta ricciae</name>
    <name type="common">Rotifer</name>
    <dbReference type="NCBI Taxonomy" id="249248"/>
    <lineage>
        <taxon>Eukaryota</taxon>
        <taxon>Metazoa</taxon>
        <taxon>Spiralia</taxon>
        <taxon>Gnathifera</taxon>
        <taxon>Rotifera</taxon>
        <taxon>Eurotatoria</taxon>
        <taxon>Bdelloidea</taxon>
        <taxon>Adinetida</taxon>
        <taxon>Adinetidae</taxon>
        <taxon>Adineta</taxon>
    </lineage>
</organism>
<dbReference type="Proteomes" id="UP000663852">
    <property type="component" value="Unassembled WGS sequence"/>
</dbReference>
<feature type="region of interest" description="Disordered" evidence="1">
    <location>
        <begin position="1"/>
        <end position="28"/>
    </location>
</feature>
<evidence type="ECO:0000313" key="2">
    <source>
        <dbReference type="EMBL" id="CAF1524605.1"/>
    </source>
</evidence>
<reference evidence="2" key="1">
    <citation type="submission" date="2021-02" db="EMBL/GenBank/DDBJ databases">
        <authorList>
            <person name="Nowell W R."/>
        </authorList>
    </citation>
    <scope>NUCLEOTIDE SEQUENCE</scope>
</reference>
<evidence type="ECO:0008006" key="4">
    <source>
        <dbReference type="Google" id="ProtNLM"/>
    </source>
</evidence>
<proteinExistence type="predicted"/>